<dbReference type="SUPFAM" id="SSF55073">
    <property type="entry name" value="Nucleotide cyclase"/>
    <property type="match status" value="1"/>
</dbReference>
<evidence type="ECO:0000313" key="5">
    <source>
        <dbReference type="Proteomes" id="UP000236333"/>
    </source>
</evidence>
<dbReference type="PROSITE" id="PS50125">
    <property type="entry name" value="GUANYLATE_CYCLASE_2"/>
    <property type="match status" value="1"/>
</dbReference>
<evidence type="ECO:0000259" key="3">
    <source>
        <dbReference type="PROSITE" id="PS50125"/>
    </source>
</evidence>
<keyword evidence="5" id="KW-1185">Reference proteome</keyword>
<evidence type="ECO:0000256" key="2">
    <source>
        <dbReference type="SAM" id="Phobius"/>
    </source>
</evidence>
<dbReference type="Proteomes" id="UP000236333">
    <property type="component" value="Unassembled WGS sequence"/>
</dbReference>
<dbReference type="InterPro" id="IPR001054">
    <property type="entry name" value="A/G_cyclase"/>
</dbReference>
<dbReference type="AlphaFoldDB" id="A0A2J8A0T0"/>
<dbReference type="InterPro" id="IPR029787">
    <property type="entry name" value="Nucleotide_cyclase"/>
</dbReference>
<feature type="compositionally biased region" description="Low complexity" evidence="1">
    <location>
        <begin position="673"/>
        <end position="717"/>
    </location>
</feature>
<comment type="caution">
    <text evidence="4">The sequence shown here is derived from an EMBL/GenBank/DDBJ whole genome shotgun (WGS) entry which is preliminary data.</text>
</comment>
<dbReference type="Pfam" id="PF00211">
    <property type="entry name" value="Guanylate_cyc"/>
    <property type="match status" value="1"/>
</dbReference>
<feature type="domain" description="Guanylate cyclase" evidence="3">
    <location>
        <begin position="357"/>
        <end position="489"/>
    </location>
</feature>
<keyword evidence="2" id="KW-1133">Transmembrane helix</keyword>
<dbReference type="PANTHER" id="PTHR43081">
    <property type="entry name" value="ADENYLATE CYCLASE, TERMINAL-DIFFERENTIATION SPECIFIC-RELATED"/>
    <property type="match status" value="1"/>
</dbReference>
<feature type="compositionally biased region" description="Gly residues" evidence="1">
    <location>
        <begin position="640"/>
        <end position="654"/>
    </location>
</feature>
<proteinExistence type="predicted"/>
<protein>
    <submittedName>
        <fullName evidence="4">Adenylate cyclase</fullName>
    </submittedName>
</protein>
<reference evidence="4 5" key="1">
    <citation type="journal article" date="2017" name="Mol. Biol. Evol.">
        <title>The 4-celled Tetrabaena socialis nuclear genome reveals the essential components for genetic control of cell number at the origin of multicellularity in the volvocine lineage.</title>
        <authorList>
            <person name="Featherston J."/>
            <person name="Arakaki Y."/>
            <person name="Hanschen E.R."/>
            <person name="Ferris P.J."/>
            <person name="Michod R.E."/>
            <person name="Olson B.J.S.C."/>
            <person name="Nozaki H."/>
            <person name="Durand P.M."/>
        </authorList>
    </citation>
    <scope>NUCLEOTIDE SEQUENCE [LARGE SCALE GENOMIC DNA]</scope>
    <source>
        <strain evidence="4 5">NIES-571</strain>
    </source>
</reference>
<feature type="compositionally biased region" description="Gly residues" evidence="1">
    <location>
        <begin position="830"/>
        <end position="839"/>
    </location>
</feature>
<keyword evidence="2" id="KW-0812">Transmembrane</keyword>
<dbReference type="InterPro" id="IPR050697">
    <property type="entry name" value="Adenylyl/Guanylyl_Cyclase_3/4"/>
</dbReference>
<dbReference type="Gene3D" id="3.30.70.1230">
    <property type="entry name" value="Nucleotide cyclase"/>
    <property type="match status" value="1"/>
</dbReference>
<evidence type="ECO:0000256" key="1">
    <source>
        <dbReference type="SAM" id="MobiDB-lite"/>
    </source>
</evidence>
<dbReference type="GO" id="GO:0035556">
    <property type="term" value="P:intracellular signal transduction"/>
    <property type="evidence" value="ECO:0007669"/>
    <property type="project" value="InterPro"/>
</dbReference>
<feature type="region of interest" description="Disordered" evidence="1">
    <location>
        <begin position="581"/>
        <end position="604"/>
    </location>
</feature>
<feature type="region of interest" description="Disordered" evidence="1">
    <location>
        <begin position="639"/>
        <end position="731"/>
    </location>
</feature>
<evidence type="ECO:0000313" key="4">
    <source>
        <dbReference type="EMBL" id="PNH06133.1"/>
    </source>
</evidence>
<feature type="compositionally biased region" description="Gly residues" evidence="1">
    <location>
        <begin position="925"/>
        <end position="945"/>
    </location>
</feature>
<accession>A0A2J8A0T0</accession>
<name>A0A2J8A0T0_9CHLO</name>
<gene>
    <name evidence="4" type="ORF">TSOC_007525</name>
</gene>
<dbReference type="OrthoDB" id="542421at2759"/>
<feature type="compositionally biased region" description="Basic and acidic residues" evidence="1">
    <location>
        <begin position="594"/>
        <end position="603"/>
    </location>
</feature>
<dbReference type="PANTHER" id="PTHR43081:SF1">
    <property type="entry name" value="ADENYLATE CYCLASE, TERMINAL-DIFFERENTIATION SPECIFIC"/>
    <property type="match status" value="1"/>
</dbReference>
<sequence>MQEALPPLRSLVSDTWAPTTTCGSPGASSGGLGLLLRLNAAEHGLAAAVDAGTSPGACWNSTFQLGKGPVQGYAGALGTCGDGGLSCLYAATAPTLPADPGFIGWAAPADATSLVAPSGPSLLYTRAVYLGFDILSYQINATAPPPLQYAAWRAAAAALGPASSWPSVLQPYEGGATVLRASQLDDVERWVSYGYDREAIVSWLAAMRASLAGGRLTFGAPRLPLEATAAVYGILGRAANEAAYGSADVEAVAKDALSALLAVYDGARPQLLAALATHLNIGLDASTDLSIDYGPSIPHGLRSGAIAGVVVAVVVGSVALAALMVWMRRALRRGDLRARLRWLELTSGAPGYGPQTTLMLTDVQDSTQLWEVLPASVMDEALSLHNDAFRQLLPRFRGYETGTEGDSFVLAFHTAAEAAAFALEIQVVLMQLNWPEELLATELCAMVRVQSQYREAAGALVDDGNEGGGGSVPSWTAMGHAQGQAAAFDGGVEEPTPGGVIVAGELLVGAEVLPDEPWGLQAVDEERAASDNSDEQLADIFLGVGPSGSDTAHRAVRRSRTFHWLPGRGPLGNAAERSTWAAGLRRARGASVLRRSDPDRGNPEAEAQLKGMMLARRSMSESQSDTRLAPLAVAAVAAAQGGGSGGGGSSGDGWGPRAPAPSRRRPQGGGSPGPAAQPAPSGLQQAATAAAAGYGLPPRGRRGSPPAATSPDADASSRLLPARRSPTDASSRSLCLAVLPRARASARSSAGATPPFTGLLATLRVSVDGVEANGGGGGGGGADGGAGMEFMFGGGPLFPGVGGAAAAAAAVIAAAAAAVSGINGSGGGVSGGGGRGGGSPPRNGLEGSGGGSSGALVFGGISMGGAGGGAAGLGTGGAGGGAVWRGVNGLRFQRRSSTVSMPGNAELPLIVDGSEEIGARNSGSSGSGSSEGGGGGGSSGSSRGGGGRRHVSGGAAIGWFNESESDGRQPRPWLQARGWSQLRRGPRQGKG</sequence>
<organism evidence="4 5">
    <name type="scientific">Tetrabaena socialis</name>
    <dbReference type="NCBI Taxonomy" id="47790"/>
    <lineage>
        <taxon>Eukaryota</taxon>
        <taxon>Viridiplantae</taxon>
        <taxon>Chlorophyta</taxon>
        <taxon>core chlorophytes</taxon>
        <taxon>Chlorophyceae</taxon>
        <taxon>CS clade</taxon>
        <taxon>Chlamydomonadales</taxon>
        <taxon>Tetrabaenaceae</taxon>
        <taxon>Tetrabaena</taxon>
    </lineage>
</organism>
<feature type="region of interest" description="Disordered" evidence="1">
    <location>
        <begin position="830"/>
        <end position="851"/>
    </location>
</feature>
<dbReference type="GO" id="GO:0009190">
    <property type="term" value="P:cyclic nucleotide biosynthetic process"/>
    <property type="evidence" value="ECO:0007669"/>
    <property type="project" value="InterPro"/>
</dbReference>
<feature type="region of interest" description="Disordered" evidence="1">
    <location>
        <begin position="916"/>
        <end position="991"/>
    </location>
</feature>
<keyword evidence="2" id="KW-0472">Membrane</keyword>
<dbReference type="EMBL" id="PGGS01000256">
    <property type="protein sequence ID" value="PNH06133.1"/>
    <property type="molecule type" value="Genomic_DNA"/>
</dbReference>
<feature type="transmembrane region" description="Helical" evidence="2">
    <location>
        <begin position="305"/>
        <end position="327"/>
    </location>
</feature>